<evidence type="ECO:0000313" key="7">
    <source>
        <dbReference type="Proteomes" id="UP001149140"/>
    </source>
</evidence>
<dbReference type="InterPro" id="IPR001279">
    <property type="entry name" value="Metallo-B-lactamas"/>
</dbReference>
<organism evidence="6 7">
    <name type="scientific">Solirubrobacter ginsenosidimutans</name>
    <dbReference type="NCBI Taxonomy" id="490573"/>
    <lineage>
        <taxon>Bacteria</taxon>
        <taxon>Bacillati</taxon>
        <taxon>Actinomycetota</taxon>
        <taxon>Thermoleophilia</taxon>
        <taxon>Solirubrobacterales</taxon>
        <taxon>Solirubrobacteraceae</taxon>
        <taxon>Solirubrobacter</taxon>
    </lineage>
</organism>
<evidence type="ECO:0000256" key="2">
    <source>
        <dbReference type="ARBA" id="ARBA00022723"/>
    </source>
</evidence>
<keyword evidence="2" id="KW-0479">Metal-binding</keyword>
<dbReference type="InterPro" id="IPR051013">
    <property type="entry name" value="MBL_superfamily_lactonases"/>
</dbReference>
<protein>
    <submittedName>
        <fullName evidence="6">MBL fold metallo-hydrolase</fullName>
    </submittedName>
</protein>
<dbReference type="GO" id="GO:0016787">
    <property type="term" value="F:hydrolase activity"/>
    <property type="evidence" value="ECO:0007669"/>
    <property type="project" value="UniProtKB-KW"/>
</dbReference>
<dbReference type="AlphaFoldDB" id="A0A9X3MNV9"/>
<dbReference type="RefSeq" id="WP_270037743.1">
    <property type="nucleotide sequence ID" value="NZ_JAPDOD010000001.1"/>
</dbReference>
<comment type="caution">
    <text evidence="6">The sequence shown here is derived from an EMBL/GenBank/DDBJ whole genome shotgun (WGS) entry which is preliminary data.</text>
</comment>
<proteinExistence type="inferred from homology"/>
<keyword evidence="3" id="KW-0378">Hydrolase</keyword>
<dbReference type="SUPFAM" id="SSF56281">
    <property type="entry name" value="Metallo-hydrolase/oxidoreductase"/>
    <property type="match status" value="1"/>
</dbReference>
<dbReference type="GO" id="GO:0046872">
    <property type="term" value="F:metal ion binding"/>
    <property type="evidence" value="ECO:0007669"/>
    <property type="project" value="UniProtKB-KW"/>
</dbReference>
<dbReference type="PANTHER" id="PTHR42978">
    <property type="entry name" value="QUORUM-QUENCHING LACTONASE YTNP-RELATED-RELATED"/>
    <property type="match status" value="1"/>
</dbReference>
<comment type="similarity">
    <text evidence="1">Belongs to the metallo-beta-lactamase superfamily.</text>
</comment>
<evidence type="ECO:0000259" key="5">
    <source>
        <dbReference type="SMART" id="SM00849"/>
    </source>
</evidence>
<feature type="domain" description="Metallo-beta-lactamase" evidence="5">
    <location>
        <begin position="43"/>
        <end position="250"/>
    </location>
</feature>
<dbReference type="Pfam" id="PF00753">
    <property type="entry name" value="Lactamase_B"/>
    <property type="match status" value="1"/>
</dbReference>
<dbReference type="EMBL" id="JAPDOD010000001">
    <property type="protein sequence ID" value="MDA0159086.1"/>
    <property type="molecule type" value="Genomic_DNA"/>
</dbReference>
<dbReference type="InterPro" id="IPR036866">
    <property type="entry name" value="RibonucZ/Hydroxyglut_hydro"/>
</dbReference>
<keyword evidence="7" id="KW-1185">Reference proteome</keyword>
<evidence type="ECO:0000256" key="1">
    <source>
        <dbReference type="ARBA" id="ARBA00007749"/>
    </source>
</evidence>
<dbReference type="SMART" id="SM00849">
    <property type="entry name" value="Lactamase_B"/>
    <property type="match status" value="1"/>
</dbReference>
<reference evidence="6" key="1">
    <citation type="submission" date="2022-10" db="EMBL/GenBank/DDBJ databases">
        <title>The WGS of Solirubrobacter ginsenosidimutans DSM 21036.</title>
        <authorList>
            <person name="Jiang Z."/>
        </authorList>
    </citation>
    <scope>NUCLEOTIDE SEQUENCE</scope>
    <source>
        <strain evidence="6">DSM 21036</strain>
    </source>
</reference>
<dbReference type="Gene3D" id="3.60.15.10">
    <property type="entry name" value="Ribonuclease Z/Hydroxyacylglutathione hydrolase-like"/>
    <property type="match status" value="1"/>
</dbReference>
<keyword evidence="4" id="KW-0862">Zinc</keyword>
<evidence type="ECO:0000313" key="6">
    <source>
        <dbReference type="EMBL" id="MDA0159086.1"/>
    </source>
</evidence>
<evidence type="ECO:0000256" key="3">
    <source>
        <dbReference type="ARBA" id="ARBA00022801"/>
    </source>
</evidence>
<dbReference type="Proteomes" id="UP001149140">
    <property type="component" value="Unassembled WGS sequence"/>
</dbReference>
<name>A0A9X3MNV9_9ACTN</name>
<dbReference type="PANTHER" id="PTHR42978:SF6">
    <property type="entry name" value="QUORUM-QUENCHING LACTONASE YTNP-RELATED"/>
    <property type="match status" value="1"/>
</dbReference>
<gene>
    <name evidence="6" type="ORF">OM076_02315</name>
</gene>
<evidence type="ECO:0000256" key="4">
    <source>
        <dbReference type="ARBA" id="ARBA00022833"/>
    </source>
</evidence>
<sequence>MRIGDIDITPLSDGELRIPPDALLSKPAAEWPDGFLDADGLMGVNFGGFLVRTRERLVIVDTGIGGGALPELPVGTLPQRLAEAGVRVDDVTDVIFTHLHFDHVGWATDGTRILFSHAEHHCHAIDWHHWCGADPAPETGPGREDFGAIPAPARLAPLADRIHKHIADGEIIPGIALRLAPGHSPGHCVVEIRSRGERALLLADAAHNPAQLLSDDWTSATDVDPELARATRAALAHELLDSDTYVTMTHDAGNRFGRLVTVNGDGERAWRYAPSIE</sequence>
<accession>A0A9X3MNV9</accession>